<protein>
    <submittedName>
        <fullName evidence="1">Uncharacterized protein</fullName>
    </submittedName>
</protein>
<keyword evidence="2" id="KW-1185">Reference proteome</keyword>
<proteinExistence type="predicted"/>
<evidence type="ECO:0000313" key="2">
    <source>
        <dbReference type="Proteomes" id="UP001632038"/>
    </source>
</evidence>
<evidence type="ECO:0000313" key="1">
    <source>
        <dbReference type="EMBL" id="KAL3655633.1"/>
    </source>
</evidence>
<reference evidence="2" key="1">
    <citation type="journal article" date="2024" name="IScience">
        <title>Strigolactones Initiate the Formation of Haustorium-like Structures in Castilleja.</title>
        <authorList>
            <person name="Buerger M."/>
            <person name="Peterson D."/>
            <person name="Chory J."/>
        </authorList>
    </citation>
    <scope>NUCLEOTIDE SEQUENCE [LARGE SCALE GENOMIC DNA]</scope>
</reference>
<gene>
    <name evidence="1" type="ORF">CASFOL_000029</name>
</gene>
<dbReference type="AlphaFoldDB" id="A0ABD3EMI7"/>
<dbReference type="PANTHER" id="PTHR35994">
    <property type="entry name" value="EXPRESSED PROTEIN"/>
    <property type="match status" value="1"/>
</dbReference>
<dbReference type="EMBL" id="JAVIJP010000001">
    <property type="protein sequence ID" value="KAL3655633.1"/>
    <property type="molecule type" value="Genomic_DNA"/>
</dbReference>
<dbReference type="PANTHER" id="PTHR35994:SF1">
    <property type="entry name" value="PLASTID TRANSCRIPTIONALLY ACTIVE PROTEIN 6, CHLOROPLASTIC"/>
    <property type="match status" value="1"/>
</dbReference>
<organism evidence="1 2">
    <name type="scientific">Castilleja foliolosa</name>
    <dbReference type="NCBI Taxonomy" id="1961234"/>
    <lineage>
        <taxon>Eukaryota</taxon>
        <taxon>Viridiplantae</taxon>
        <taxon>Streptophyta</taxon>
        <taxon>Embryophyta</taxon>
        <taxon>Tracheophyta</taxon>
        <taxon>Spermatophyta</taxon>
        <taxon>Magnoliopsida</taxon>
        <taxon>eudicotyledons</taxon>
        <taxon>Gunneridae</taxon>
        <taxon>Pentapetalae</taxon>
        <taxon>asterids</taxon>
        <taxon>lamiids</taxon>
        <taxon>Lamiales</taxon>
        <taxon>Orobanchaceae</taxon>
        <taxon>Pedicularideae</taxon>
        <taxon>Castillejinae</taxon>
        <taxon>Castilleja</taxon>
    </lineage>
</organism>
<dbReference type="Proteomes" id="UP001632038">
    <property type="component" value="Unassembled WGS sequence"/>
</dbReference>
<comment type="caution">
    <text evidence="1">The sequence shown here is derived from an EMBL/GenBank/DDBJ whole genome shotgun (WGS) entry which is preliminary data.</text>
</comment>
<sequence length="96" mass="11128">MQGSAVVHDDGQQVSREMYITPPDTDIFAIPKVLAPMPQKFYSVCAERLQALQCDSHRLMRLETPCTNLREKSRSVFLTKHYRNRQLGDPEFVLEF</sequence>
<name>A0ABD3EMI7_9LAMI</name>
<dbReference type="InterPro" id="IPR044710">
    <property type="entry name" value="PTAC6"/>
</dbReference>
<accession>A0ABD3EMI7</accession>